<evidence type="ECO:0000313" key="2">
    <source>
        <dbReference type="Proteomes" id="UP001302126"/>
    </source>
</evidence>
<gene>
    <name evidence="1" type="ORF">QBC35DRAFT_454141</name>
</gene>
<dbReference type="Gene3D" id="3.80.10.10">
    <property type="entry name" value="Ribonuclease Inhibitor"/>
    <property type="match status" value="1"/>
</dbReference>
<dbReference type="EMBL" id="MU864446">
    <property type="protein sequence ID" value="KAK4185553.1"/>
    <property type="molecule type" value="Genomic_DNA"/>
</dbReference>
<dbReference type="AlphaFoldDB" id="A0AAN6WNS3"/>
<sequence>MAALSRFAVNTCVLRVLGEQSQNKRLLYNLCLVNKEFHYNITPSLYRIIDSHVELIDAVNNPHLFWTRELRLHFHRSSPKISTPSMVQLLSRMPDLETFQWSRRPLEACIVRLLQKDFPKLRHLLISFPRDMEFGIMMALESDGRYCPEAVALYAQDFSSFKNLTSLTIKGIYGDLRSSLQQLTQVLCQCSHTLQSLELSVSADAVWWHREPGFINYGQDDPFLESLENLCASYARAGGQPLQLETLKLGPLLLPYEEAELTPLVSLRRLEEVALDNMPAYTTEGEPVREWGDGGKRGAAFEAFRPENCPNLRRFTVALFAKDVREFLFCHIAANQEANRTNPLALSFQFIEDRGLLDWHANAASLLRSNPKYPGVPPVKLRMMELILDYFMDEEPIWEDEEWPPPEPRLQEILPPQKVAAACQGLRYLKYGGDCWRVTRHEGEEAELERLTPDQWEGVELFSFSTFDEFYG</sequence>
<name>A0AAN6WNS3_9PEZI</name>
<reference evidence="1" key="2">
    <citation type="submission" date="2023-05" db="EMBL/GenBank/DDBJ databases">
        <authorList>
            <consortium name="Lawrence Berkeley National Laboratory"/>
            <person name="Steindorff A."/>
            <person name="Hensen N."/>
            <person name="Bonometti L."/>
            <person name="Westerberg I."/>
            <person name="Brannstrom I.O."/>
            <person name="Guillou S."/>
            <person name="Cros-Aarteil S."/>
            <person name="Calhoun S."/>
            <person name="Haridas S."/>
            <person name="Kuo A."/>
            <person name="Mondo S."/>
            <person name="Pangilinan J."/>
            <person name="Riley R."/>
            <person name="Labutti K."/>
            <person name="Andreopoulos B."/>
            <person name="Lipzen A."/>
            <person name="Chen C."/>
            <person name="Yanf M."/>
            <person name="Daum C."/>
            <person name="Ng V."/>
            <person name="Clum A."/>
            <person name="Ohm R."/>
            <person name="Martin F."/>
            <person name="Silar P."/>
            <person name="Natvig D."/>
            <person name="Lalanne C."/>
            <person name="Gautier V."/>
            <person name="Ament-Velasquez S.L."/>
            <person name="Kruys A."/>
            <person name="Hutchinson M.I."/>
            <person name="Powell A.J."/>
            <person name="Barry K."/>
            <person name="Miller A.N."/>
            <person name="Grigoriev I.V."/>
            <person name="Debuchy R."/>
            <person name="Gladieux P."/>
            <person name="Thoren M.H."/>
            <person name="Johannesson H."/>
        </authorList>
    </citation>
    <scope>NUCLEOTIDE SEQUENCE</scope>
    <source>
        <strain evidence="1">PSN309</strain>
    </source>
</reference>
<dbReference type="Proteomes" id="UP001302126">
    <property type="component" value="Unassembled WGS sequence"/>
</dbReference>
<accession>A0AAN6WNS3</accession>
<organism evidence="1 2">
    <name type="scientific">Podospora australis</name>
    <dbReference type="NCBI Taxonomy" id="1536484"/>
    <lineage>
        <taxon>Eukaryota</taxon>
        <taxon>Fungi</taxon>
        <taxon>Dikarya</taxon>
        <taxon>Ascomycota</taxon>
        <taxon>Pezizomycotina</taxon>
        <taxon>Sordariomycetes</taxon>
        <taxon>Sordariomycetidae</taxon>
        <taxon>Sordariales</taxon>
        <taxon>Podosporaceae</taxon>
        <taxon>Podospora</taxon>
    </lineage>
</organism>
<comment type="caution">
    <text evidence="1">The sequence shown here is derived from an EMBL/GenBank/DDBJ whole genome shotgun (WGS) entry which is preliminary data.</text>
</comment>
<protein>
    <submittedName>
        <fullName evidence="1">Uncharacterized protein</fullName>
    </submittedName>
</protein>
<proteinExistence type="predicted"/>
<dbReference type="InterPro" id="IPR032675">
    <property type="entry name" value="LRR_dom_sf"/>
</dbReference>
<keyword evidence="2" id="KW-1185">Reference proteome</keyword>
<dbReference type="SUPFAM" id="SSF52047">
    <property type="entry name" value="RNI-like"/>
    <property type="match status" value="1"/>
</dbReference>
<evidence type="ECO:0000313" key="1">
    <source>
        <dbReference type="EMBL" id="KAK4185553.1"/>
    </source>
</evidence>
<reference evidence="1" key="1">
    <citation type="journal article" date="2023" name="Mol. Phylogenet. Evol.">
        <title>Genome-scale phylogeny and comparative genomics of the fungal order Sordariales.</title>
        <authorList>
            <person name="Hensen N."/>
            <person name="Bonometti L."/>
            <person name="Westerberg I."/>
            <person name="Brannstrom I.O."/>
            <person name="Guillou S."/>
            <person name="Cros-Aarteil S."/>
            <person name="Calhoun S."/>
            <person name="Haridas S."/>
            <person name="Kuo A."/>
            <person name="Mondo S."/>
            <person name="Pangilinan J."/>
            <person name="Riley R."/>
            <person name="LaButti K."/>
            <person name="Andreopoulos B."/>
            <person name="Lipzen A."/>
            <person name="Chen C."/>
            <person name="Yan M."/>
            <person name="Daum C."/>
            <person name="Ng V."/>
            <person name="Clum A."/>
            <person name="Steindorff A."/>
            <person name="Ohm R.A."/>
            <person name="Martin F."/>
            <person name="Silar P."/>
            <person name="Natvig D.O."/>
            <person name="Lalanne C."/>
            <person name="Gautier V."/>
            <person name="Ament-Velasquez S.L."/>
            <person name="Kruys A."/>
            <person name="Hutchinson M.I."/>
            <person name="Powell A.J."/>
            <person name="Barry K."/>
            <person name="Miller A.N."/>
            <person name="Grigoriev I.V."/>
            <person name="Debuchy R."/>
            <person name="Gladieux P."/>
            <person name="Hiltunen Thoren M."/>
            <person name="Johannesson H."/>
        </authorList>
    </citation>
    <scope>NUCLEOTIDE SEQUENCE</scope>
    <source>
        <strain evidence="1">PSN309</strain>
    </source>
</reference>